<dbReference type="Gene3D" id="2.60.40.1180">
    <property type="entry name" value="Golgi alpha-mannosidase II"/>
    <property type="match status" value="1"/>
</dbReference>
<keyword evidence="1" id="KW-0732">Signal</keyword>
<keyword evidence="3" id="KW-0326">Glycosidase</keyword>
<accession>A0A3B7MU03</accession>
<feature type="domain" description="Endo-beta-1,6-galactanase-like" evidence="2">
    <location>
        <begin position="31"/>
        <end position="392"/>
    </location>
</feature>
<keyword evidence="3" id="KW-0858">Xylan degradation</keyword>
<name>A0A3B7MU03_9BACT</name>
<dbReference type="PANTHER" id="PTHR42767:SF1">
    <property type="entry name" value="ENDO-BETA-1,6-GALACTANASE-LIKE DOMAIN-CONTAINING PROTEIN"/>
    <property type="match status" value="1"/>
</dbReference>
<protein>
    <submittedName>
        <fullName evidence="3">Xylanase</fullName>
    </submittedName>
</protein>
<evidence type="ECO:0000313" key="3">
    <source>
        <dbReference type="EMBL" id="AXY78002.1"/>
    </source>
</evidence>
<organism evidence="3 4">
    <name type="scientific">Paraflavitalea soli</name>
    <dbReference type="NCBI Taxonomy" id="2315862"/>
    <lineage>
        <taxon>Bacteria</taxon>
        <taxon>Pseudomonadati</taxon>
        <taxon>Bacteroidota</taxon>
        <taxon>Chitinophagia</taxon>
        <taxon>Chitinophagales</taxon>
        <taxon>Chitinophagaceae</taxon>
        <taxon>Paraflavitalea</taxon>
    </lineage>
</organism>
<dbReference type="InterPro" id="IPR017853">
    <property type="entry name" value="GH"/>
</dbReference>
<dbReference type="Proteomes" id="UP000263900">
    <property type="component" value="Chromosome"/>
</dbReference>
<dbReference type="EMBL" id="CP032157">
    <property type="protein sequence ID" value="AXY78002.1"/>
    <property type="molecule type" value="Genomic_DNA"/>
</dbReference>
<proteinExistence type="predicted"/>
<dbReference type="AlphaFoldDB" id="A0A3B7MU03"/>
<dbReference type="InterPro" id="IPR039514">
    <property type="entry name" value="6GAL-like"/>
</dbReference>
<dbReference type="GO" id="GO:0045493">
    <property type="term" value="P:xylan catabolic process"/>
    <property type="evidence" value="ECO:0007669"/>
    <property type="project" value="UniProtKB-KW"/>
</dbReference>
<dbReference type="SUPFAM" id="SSF51445">
    <property type="entry name" value="(Trans)glycosidases"/>
    <property type="match status" value="1"/>
</dbReference>
<dbReference type="OrthoDB" id="9806701at2"/>
<keyword evidence="3" id="KW-0624">Polysaccharide degradation</keyword>
<evidence type="ECO:0000313" key="4">
    <source>
        <dbReference type="Proteomes" id="UP000263900"/>
    </source>
</evidence>
<feature type="chain" id="PRO_5017580738" evidence="1">
    <location>
        <begin position="24"/>
        <end position="514"/>
    </location>
</feature>
<gene>
    <name evidence="3" type="ORF">D3H65_30180</name>
</gene>
<dbReference type="InterPro" id="IPR013780">
    <property type="entry name" value="Glyco_hydro_b"/>
</dbReference>
<dbReference type="GO" id="GO:0004553">
    <property type="term" value="F:hydrolase activity, hydrolyzing O-glycosyl compounds"/>
    <property type="evidence" value="ECO:0007669"/>
    <property type="project" value="InterPro"/>
</dbReference>
<evidence type="ECO:0000256" key="1">
    <source>
        <dbReference type="SAM" id="SignalP"/>
    </source>
</evidence>
<dbReference type="RefSeq" id="WP_119053875.1">
    <property type="nucleotide sequence ID" value="NZ_CP032157.1"/>
</dbReference>
<keyword evidence="4" id="KW-1185">Reference proteome</keyword>
<evidence type="ECO:0000259" key="2">
    <source>
        <dbReference type="Pfam" id="PF14587"/>
    </source>
</evidence>
<feature type="signal peptide" evidence="1">
    <location>
        <begin position="1"/>
        <end position="23"/>
    </location>
</feature>
<dbReference type="InterPro" id="IPR039743">
    <property type="entry name" value="6GAL/EXGAL"/>
</dbReference>
<dbReference type="PANTHER" id="PTHR42767">
    <property type="entry name" value="ENDO-BETA-1,6-GALACTANASE"/>
    <property type="match status" value="1"/>
</dbReference>
<dbReference type="Gene3D" id="3.20.20.80">
    <property type="entry name" value="Glycosidases"/>
    <property type="match status" value="1"/>
</dbReference>
<dbReference type="Pfam" id="PF14587">
    <property type="entry name" value="Glyco_hydr_30_2"/>
    <property type="match status" value="1"/>
</dbReference>
<keyword evidence="3" id="KW-0378">Hydrolase</keyword>
<dbReference type="KEGG" id="pseg:D3H65_30180"/>
<reference evidence="3 4" key="1">
    <citation type="submission" date="2018-09" db="EMBL/GenBank/DDBJ databases">
        <title>Genome sequencing of strain 6GH32-13.</title>
        <authorList>
            <person name="Weon H.-Y."/>
            <person name="Heo J."/>
            <person name="Kwon S.-W."/>
        </authorList>
    </citation>
    <scope>NUCLEOTIDE SEQUENCE [LARGE SCALE GENOMIC DNA]</scope>
    <source>
        <strain evidence="3 4">5GH32-13</strain>
    </source>
</reference>
<sequence>MIQLKGKLFVPVLGLLYQGMAMAQSANAPLTLTIDVNKTYQTIHNFSASDAWSCQFVGNWPDAKRNAMADWLFSMDTAANGNPRGIGLSMWRFNLGAGSSEQGSASGIRDEWRRAESFLEADGSYNWNKQAAQQWFLKAAKARGVNDFLAFYNSPPVAFTKNKLAFAAVKGQCNIDSANYQAFANYTLKALEGIKKRTGIHFNYISPVNEPQWDWSDGGQEGCPYTNQQISGVVKALSNALQQNRSATKILITEAGHIKYLLKDDDKPGKGNQLNDLLQPASASYVGNLPSLAPVIAAHSYFSTSPYPASVALRKQLAERVASVKGLSFWQSEYCILGDNDGEINGNKRDTGMRPALYLARTIHTDLAVANAAAWQWWVAISPYNYKDGLIYIDQHKTDGNFYDSKMLWALGNYSRFIRPGMQRVEASLPGADSTCFVSAFQDARNKKTVVVIVNTGTASQAIELATLAGKKTKRITQLETYTTSVGQKLARQHVSGPLQVAPESIVTLVFNNK</sequence>
<keyword evidence="3" id="KW-0119">Carbohydrate metabolism</keyword>